<dbReference type="InterPro" id="IPR055066">
    <property type="entry name" value="AASDHPPT_N"/>
</dbReference>
<dbReference type="Pfam" id="PF01648">
    <property type="entry name" value="ACPS"/>
    <property type="match status" value="1"/>
</dbReference>
<feature type="domain" description="4'-phosphopantetheinyl transferase" evidence="3">
    <location>
        <begin position="123"/>
        <end position="228"/>
    </location>
</feature>
<dbReference type="RefSeq" id="WP_377404465.1">
    <property type="nucleotide sequence ID" value="NZ_JBHUEQ010000035.1"/>
</dbReference>
<protein>
    <submittedName>
        <fullName evidence="5">4'-phosphopantetheinyl transferase family protein</fullName>
    </submittedName>
</protein>
<gene>
    <name evidence="5" type="ORF">ACFSE1_17905</name>
</gene>
<accession>A0ABW4M7B7</accession>
<dbReference type="Gene3D" id="3.90.470.20">
    <property type="entry name" value="4'-phosphopantetheinyl transferase domain"/>
    <property type="match status" value="2"/>
</dbReference>
<dbReference type="PANTHER" id="PTHR12215:SF10">
    <property type="entry name" value="L-AMINOADIPATE-SEMIALDEHYDE DEHYDROGENASE-PHOSPHOPANTETHEINYL TRANSFERASE"/>
    <property type="match status" value="1"/>
</dbReference>
<dbReference type="SUPFAM" id="SSF56214">
    <property type="entry name" value="4'-phosphopantetheinyl transferase"/>
    <property type="match status" value="2"/>
</dbReference>
<organism evidence="5 6">
    <name type="scientific">Rhizobium helianthi</name>
    <dbReference type="NCBI Taxonomy" id="1132695"/>
    <lineage>
        <taxon>Bacteria</taxon>
        <taxon>Pseudomonadati</taxon>
        <taxon>Pseudomonadota</taxon>
        <taxon>Alphaproteobacteria</taxon>
        <taxon>Hyphomicrobiales</taxon>
        <taxon>Rhizobiaceae</taxon>
        <taxon>Rhizobium/Agrobacterium group</taxon>
        <taxon>Rhizobium</taxon>
    </lineage>
</organism>
<dbReference type="EMBL" id="JBHUEQ010000035">
    <property type="protein sequence ID" value="MFD1747350.1"/>
    <property type="molecule type" value="Genomic_DNA"/>
</dbReference>
<evidence type="ECO:0000313" key="6">
    <source>
        <dbReference type="Proteomes" id="UP001597322"/>
    </source>
</evidence>
<name>A0ABW4M7B7_9HYPH</name>
<dbReference type="InterPro" id="IPR037143">
    <property type="entry name" value="4-PPantetheinyl_Trfase_dom_sf"/>
</dbReference>
<sequence length="258" mass="29181">MTISEEEFTHLPASNEVHIWLTSLPELDEAQKNSCFQVLNDEERDRLSKFLVEPARLQFLVARALLRTCLTQYCGAPAPSWQFQSNAFGKPHISEPAEYRHIQFNISHTDGLVACAFAHSCLIGLDVENTGRNIEPLQLAEHVLAPPECADLLGHESTAQRARFYDYWTLKEAYVKARGLGLSLGLDSFWFQLEGEAPQIVFGPDSTDDPKQWHFAQFSPTESHKLALAVCMPDKNCRIKLKWVTPVVDPQQRAASFR</sequence>
<dbReference type="Pfam" id="PF22624">
    <property type="entry name" value="AASDHPPT_N"/>
    <property type="match status" value="1"/>
</dbReference>
<reference evidence="6" key="1">
    <citation type="journal article" date="2019" name="Int. J. Syst. Evol. Microbiol.">
        <title>The Global Catalogue of Microorganisms (GCM) 10K type strain sequencing project: providing services to taxonomists for standard genome sequencing and annotation.</title>
        <authorList>
            <consortium name="The Broad Institute Genomics Platform"/>
            <consortium name="The Broad Institute Genome Sequencing Center for Infectious Disease"/>
            <person name="Wu L."/>
            <person name="Ma J."/>
        </authorList>
    </citation>
    <scope>NUCLEOTIDE SEQUENCE [LARGE SCALE GENOMIC DNA]</scope>
    <source>
        <strain evidence="6">CG52</strain>
    </source>
</reference>
<comment type="caution">
    <text evidence="5">The sequence shown here is derived from an EMBL/GenBank/DDBJ whole genome shotgun (WGS) entry which is preliminary data.</text>
</comment>
<evidence type="ECO:0000259" key="3">
    <source>
        <dbReference type="Pfam" id="PF01648"/>
    </source>
</evidence>
<evidence type="ECO:0000256" key="2">
    <source>
        <dbReference type="ARBA" id="ARBA00022679"/>
    </source>
</evidence>
<evidence type="ECO:0000313" key="5">
    <source>
        <dbReference type="EMBL" id="MFD1747350.1"/>
    </source>
</evidence>
<dbReference type="GO" id="GO:0016740">
    <property type="term" value="F:transferase activity"/>
    <property type="evidence" value="ECO:0007669"/>
    <property type="project" value="UniProtKB-KW"/>
</dbReference>
<keyword evidence="2 5" id="KW-0808">Transferase</keyword>
<proteinExistence type="inferred from homology"/>
<dbReference type="Proteomes" id="UP001597322">
    <property type="component" value="Unassembled WGS sequence"/>
</dbReference>
<keyword evidence="6" id="KW-1185">Reference proteome</keyword>
<dbReference type="PANTHER" id="PTHR12215">
    <property type="entry name" value="PHOSPHOPANTETHEINE TRANSFERASE"/>
    <property type="match status" value="1"/>
</dbReference>
<dbReference type="InterPro" id="IPR008278">
    <property type="entry name" value="4-PPantetheinyl_Trfase_dom"/>
</dbReference>
<dbReference type="InterPro" id="IPR050559">
    <property type="entry name" value="P-Pant_transferase_sf"/>
</dbReference>
<feature type="domain" description="4'-phosphopantetheinyl transferase N-terminal" evidence="4">
    <location>
        <begin position="33"/>
        <end position="116"/>
    </location>
</feature>
<evidence type="ECO:0000256" key="1">
    <source>
        <dbReference type="ARBA" id="ARBA00010990"/>
    </source>
</evidence>
<comment type="similarity">
    <text evidence="1">Belongs to the P-Pant transferase superfamily. Gsp/Sfp/HetI/AcpT family.</text>
</comment>
<evidence type="ECO:0000259" key="4">
    <source>
        <dbReference type="Pfam" id="PF22624"/>
    </source>
</evidence>